<gene>
    <name evidence="3" type="ORF">J2X05_002439</name>
</gene>
<evidence type="ECO:0000256" key="1">
    <source>
        <dbReference type="SAM" id="SignalP"/>
    </source>
</evidence>
<dbReference type="Proteomes" id="UP001253595">
    <property type="component" value="Unassembled WGS sequence"/>
</dbReference>
<dbReference type="Pfam" id="PF00561">
    <property type="entry name" value="Abhydrolase_1"/>
    <property type="match status" value="1"/>
</dbReference>
<feature type="chain" id="PRO_5045371141" evidence="1">
    <location>
        <begin position="29"/>
        <end position="303"/>
    </location>
</feature>
<proteinExistence type="predicted"/>
<protein>
    <submittedName>
        <fullName evidence="3">Pimeloyl-ACP methyl ester carboxylesterase</fullName>
    </submittedName>
</protein>
<comment type="caution">
    <text evidence="3">The sequence shown here is derived from an EMBL/GenBank/DDBJ whole genome shotgun (WGS) entry which is preliminary data.</text>
</comment>
<evidence type="ECO:0000313" key="4">
    <source>
        <dbReference type="Proteomes" id="UP001253595"/>
    </source>
</evidence>
<reference evidence="3 4" key="1">
    <citation type="submission" date="2023-07" db="EMBL/GenBank/DDBJ databases">
        <title>Sorghum-associated microbial communities from plants grown in Nebraska, USA.</title>
        <authorList>
            <person name="Schachtman D."/>
        </authorList>
    </citation>
    <scope>NUCLEOTIDE SEQUENCE [LARGE SCALE GENOMIC DNA]</scope>
    <source>
        <strain evidence="3 4">BE190</strain>
    </source>
</reference>
<sequence>MLCKKNGGLMAVMIAVLVCMVSANQSHGETSLPIKGSLSVETKGSGPALIFIPGLNSGKETFRATCDHFQKNYQCHLLQLPGFAGHPAKPGLQQDFLIAMRDEILAYINTHKLKKLTLVGHSLGGTLSLMLTLKAPELVDKLVIVDALPFYPAIQNPALTAELMRPQAEQMRVMMNNQSQVDYEKNATANMQGMSNNPARLPLLIEWSKNSDRATTTQAMIALMTTDLRNDIAAIKQPTLVLGAWAAYKAYGSTKDSTAGIYQLQYAKLKNVDIRLSDTGYHFLTWDDGDWVNQQISEFLSAK</sequence>
<dbReference type="Gene3D" id="3.40.50.1820">
    <property type="entry name" value="alpha/beta hydrolase"/>
    <property type="match status" value="1"/>
</dbReference>
<dbReference type="InterPro" id="IPR050266">
    <property type="entry name" value="AB_hydrolase_sf"/>
</dbReference>
<evidence type="ECO:0000259" key="2">
    <source>
        <dbReference type="Pfam" id="PF00561"/>
    </source>
</evidence>
<keyword evidence="1" id="KW-0732">Signal</keyword>
<dbReference type="RefSeq" id="WP_310072719.1">
    <property type="nucleotide sequence ID" value="NZ_JAVDVX010000004.1"/>
</dbReference>
<name>A0ABU1UZ26_9GAMM</name>
<evidence type="ECO:0000313" key="3">
    <source>
        <dbReference type="EMBL" id="MDR7090415.1"/>
    </source>
</evidence>
<organism evidence="3 4">
    <name type="scientific">Cellvibrio fibrivorans</name>
    <dbReference type="NCBI Taxonomy" id="126350"/>
    <lineage>
        <taxon>Bacteria</taxon>
        <taxon>Pseudomonadati</taxon>
        <taxon>Pseudomonadota</taxon>
        <taxon>Gammaproteobacteria</taxon>
        <taxon>Cellvibrionales</taxon>
        <taxon>Cellvibrionaceae</taxon>
        <taxon>Cellvibrio</taxon>
    </lineage>
</organism>
<dbReference type="InterPro" id="IPR000073">
    <property type="entry name" value="AB_hydrolase_1"/>
</dbReference>
<dbReference type="InterPro" id="IPR029058">
    <property type="entry name" value="AB_hydrolase_fold"/>
</dbReference>
<dbReference type="EMBL" id="JAVDVX010000004">
    <property type="protein sequence ID" value="MDR7090415.1"/>
    <property type="molecule type" value="Genomic_DNA"/>
</dbReference>
<feature type="domain" description="AB hydrolase-1" evidence="2">
    <location>
        <begin position="47"/>
        <end position="188"/>
    </location>
</feature>
<dbReference type="SUPFAM" id="SSF53474">
    <property type="entry name" value="alpha/beta-Hydrolases"/>
    <property type="match status" value="1"/>
</dbReference>
<accession>A0ABU1UZ26</accession>
<dbReference type="PANTHER" id="PTHR43798">
    <property type="entry name" value="MONOACYLGLYCEROL LIPASE"/>
    <property type="match status" value="1"/>
</dbReference>
<keyword evidence="4" id="KW-1185">Reference proteome</keyword>
<feature type="signal peptide" evidence="1">
    <location>
        <begin position="1"/>
        <end position="28"/>
    </location>
</feature>